<dbReference type="EMBL" id="JBHLUH010000100">
    <property type="protein sequence ID" value="MFC0534091.1"/>
    <property type="molecule type" value="Genomic_DNA"/>
</dbReference>
<gene>
    <name evidence="1" type="ORF">ACFFIA_41490</name>
</gene>
<evidence type="ECO:0000313" key="2">
    <source>
        <dbReference type="Proteomes" id="UP001589867"/>
    </source>
</evidence>
<accession>A0ABV6MHL9</accession>
<name>A0ABV6MHL9_9ACTN</name>
<protein>
    <recommendedName>
        <fullName evidence="3">RNA polymerase sigma factor 70 region 4 type 2 domain-containing protein</fullName>
    </recommendedName>
</protein>
<evidence type="ECO:0008006" key="3">
    <source>
        <dbReference type="Google" id="ProtNLM"/>
    </source>
</evidence>
<proteinExistence type="predicted"/>
<dbReference type="Proteomes" id="UP001589867">
    <property type="component" value="Unassembled WGS sequence"/>
</dbReference>
<sequence>MLVARVLEDLSVEETAALLGCSPGTQDDQDIDTGHIAITVAESADSSTP</sequence>
<comment type="caution">
    <text evidence="1">The sequence shown here is derived from an EMBL/GenBank/DDBJ whole genome shotgun (WGS) entry which is preliminary data.</text>
</comment>
<organism evidence="1 2">
    <name type="scientific">Phytohabitans kaempferiae</name>
    <dbReference type="NCBI Taxonomy" id="1620943"/>
    <lineage>
        <taxon>Bacteria</taxon>
        <taxon>Bacillati</taxon>
        <taxon>Actinomycetota</taxon>
        <taxon>Actinomycetes</taxon>
        <taxon>Micromonosporales</taxon>
        <taxon>Micromonosporaceae</taxon>
    </lineage>
</organism>
<keyword evidence="2" id="KW-1185">Reference proteome</keyword>
<evidence type="ECO:0000313" key="1">
    <source>
        <dbReference type="EMBL" id="MFC0534091.1"/>
    </source>
</evidence>
<dbReference type="RefSeq" id="WP_377262486.1">
    <property type="nucleotide sequence ID" value="NZ_JBHLUH010000100.1"/>
</dbReference>
<reference evidence="1 2" key="1">
    <citation type="submission" date="2024-09" db="EMBL/GenBank/DDBJ databases">
        <authorList>
            <person name="Sun Q."/>
            <person name="Mori K."/>
        </authorList>
    </citation>
    <scope>NUCLEOTIDE SEQUENCE [LARGE SCALE GENOMIC DNA]</scope>
    <source>
        <strain evidence="1 2">TBRC 3947</strain>
    </source>
</reference>